<geneLocation type="plasmid" evidence="1 2">
    <name>unnamed1</name>
</geneLocation>
<sequence length="130" mass="14768">MSKSIFLIDADAIGTDAILKVCEYVREHKNITAYFAHNQNNQTTTSILSQVCSERIRKLGCPNYKQSADMGLSFMLGAELATNMQNIDTVKLFSNDKTLKRNVRWLCNINKLEFSHSYISAITKQSITFH</sequence>
<keyword evidence="1" id="KW-0614">Plasmid</keyword>
<accession>A0AAN0XZ45</accession>
<protein>
    <submittedName>
        <fullName evidence="1">Uncharacterized protein</fullName>
    </submittedName>
</protein>
<name>A0AAN0XZ45_9VIBR</name>
<organism evidence="1 2">
    <name type="scientific">Vibrio breoganii</name>
    <dbReference type="NCBI Taxonomy" id="553239"/>
    <lineage>
        <taxon>Bacteria</taxon>
        <taxon>Pseudomonadati</taxon>
        <taxon>Pseudomonadota</taxon>
        <taxon>Gammaproteobacteria</taxon>
        <taxon>Vibrionales</taxon>
        <taxon>Vibrionaceae</taxon>
        <taxon>Vibrio</taxon>
    </lineage>
</organism>
<dbReference type="Proteomes" id="UP000092018">
    <property type="component" value="Plasmid unnamed1"/>
</dbReference>
<evidence type="ECO:0000313" key="1">
    <source>
        <dbReference type="EMBL" id="ANO35397.1"/>
    </source>
</evidence>
<dbReference type="KEGG" id="vbr:A6E01_19480"/>
<dbReference type="EMBL" id="CP016179">
    <property type="protein sequence ID" value="ANO35397.1"/>
    <property type="molecule type" value="Genomic_DNA"/>
</dbReference>
<dbReference type="RefSeq" id="WP_065211159.1">
    <property type="nucleotide sequence ID" value="NZ_CP016179.1"/>
</dbReference>
<proteinExistence type="predicted"/>
<evidence type="ECO:0000313" key="2">
    <source>
        <dbReference type="Proteomes" id="UP000092018"/>
    </source>
</evidence>
<dbReference type="AlphaFoldDB" id="A0AAN0XZ45"/>
<reference evidence="1 2" key="1">
    <citation type="submission" date="2016-06" db="EMBL/GenBank/DDBJ databases">
        <title>Adaptive Radiation by Waves of Gene Transfer Leads to Fine-Scale Resource Partitioning in Marine Microbes.</title>
        <authorList>
            <person name="Hehemann J.-H."/>
            <person name="Arevalo P."/>
            <person name="Datta M.S."/>
            <person name="Yu X."/>
            <person name="Corzett C."/>
            <person name="Henschel A."/>
            <person name="Preheim S.P."/>
            <person name="Timberlake S."/>
            <person name="Alm E.J."/>
            <person name="Polz M.F."/>
        </authorList>
    </citation>
    <scope>NUCLEOTIDE SEQUENCE [LARGE SCALE GENOMIC DNA]</scope>
    <source>
        <strain evidence="1 2">FF50</strain>
        <plasmid evidence="1 2">unnamed1</plasmid>
    </source>
</reference>
<gene>
    <name evidence="1" type="ORF">A6E01_19480</name>
</gene>